<keyword evidence="3" id="KW-1185">Reference proteome</keyword>
<dbReference type="PANTHER" id="PTHR43250">
    <property type="entry name" value="EXODEOXYRIBONUCLEASE III"/>
    <property type="match status" value="1"/>
</dbReference>
<dbReference type="AlphaFoldDB" id="A0A6F8YT15"/>
<dbReference type="InterPro" id="IPR005135">
    <property type="entry name" value="Endo/exonuclease/phosphatase"/>
</dbReference>
<dbReference type="KEGG" id="psuu:Psuf_065900"/>
<proteinExistence type="predicted"/>
<feature type="domain" description="Endonuclease/exonuclease/phosphatase" evidence="1">
    <location>
        <begin position="6"/>
        <end position="221"/>
    </location>
</feature>
<gene>
    <name evidence="2" type="ORF">Psuf_065900</name>
</gene>
<protein>
    <submittedName>
        <fullName evidence="2">Exodeoxyribonuclease III</fullName>
    </submittedName>
</protein>
<dbReference type="InterPro" id="IPR036691">
    <property type="entry name" value="Endo/exonu/phosph_ase_sf"/>
</dbReference>
<organism evidence="2 3">
    <name type="scientific">Phytohabitans suffuscus</name>
    <dbReference type="NCBI Taxonomy" id="624315"/>
    <lineage>
        <taxon>Bacteria</taxon>
        <taxon>Bacillati</taxon>
        <taxon>Actinomycetota</taxon>
        <taxon>Actinomycetes</taxon>
        <taxon>Micromonosporales</taxon>
        <taxon>Micromonosporaceae</taxon>
    </lineage>
</organism>
<evidence type="ECO:0000313" key="3">
    <source>
        <dbReference type="Proteomes" id="UP000503011"/>
    </source>
</evidence>
<evidence type="ECO:0000259" key="1">
    <source>
        <dbReference type="Pfam" id="PF03372"/>
    </source>
</evidence>
<dbReference type="PANTHER" id="PTHR43250:SF2">
    <property type="entry name" value="EXODEOXYRIBONUCLEASE III"/>
    <property type="match status" value="1"/>
</dbReference>
<dbReference type="Pfam" id="PF03372">
    <property type="entry name" value="Exo_endo_phos"/>
    <property type="match status" value="1"/>
</dbReference>
<dbReference type="Gene3D" id="3.60.10.10">
    <property type="entry name" value="Endonuclease/exonuclease/phosphatase"/>
    <property type="match status" value="1"/>
</dbReference>
<dbReference type="Proteomes" id="UP000503011">
    <property type="component" value="Chromosome"/>
</dbReference>
<evidence type="ECO:0000313" key="2">
    <source>
        <dbReference type="EMBL" id="BCB89277.1"/>
    </source>
</evidence>
<dbReference type="GO" id="GO:0008311">
    <property type="term" value="F:double-stranded DNA 3'-5' DNA exonuclease activity"/>
    <property type="evidence" value="ECO:0007669"/>
    <property type="project" value="InterPro"/>
</dbReference>
<dbReference type="SUPFAM" id="SSF56219">
    <property type="entry name" value="DNase I-like"/>
    <property type="match status" value="1"/>
</dbReference>
<reference evidence="2 3" key="1">
    <citation type="submission" date="2020-03" db="EMBL/GenBank/DDBJ databases">
        <title>Whole genome shotgun sequence of Phytohabitans suffuscus NBRC 105367.</title>
        <authorList>
            <person name="Komaki H."/>
            <person name="Tamura T."/>
        </authorList>
    </citation>
    <scope>NUCLEOTIDE SEQUENCE [LARGE SCALE GENOMIC DNA]</scope>
    <source>
        <strain evidence="2 3">NBRC 105367</strain>
    </source>
</reference>
<sequence>MLSILTVNIGAAARERAGELLGWLSARNEDVFVLTETSAGAGTAYLLDRFRQAGFVVVHTPDGNGDRGTALVSRVPLMADLSAFAGVSIPGRVAAAVLDTTPAVAVLGVYVPSRDRSADKTEKKQAFVASLLSALGELPVELRDRLVVGGDYNVIARTHRPLHPGFLPFEFGLLEAFERQGLVDAYEKCSPGEQAYSWIGRTGDGYRYDYFHVGAALTGRINGCAYLHETREQRLTDHAAVALGLGLDAVKRLPTGDLADDVLTLF</sequence>
<accession>A0A6F8YT15</accession>
<dbReference type="GO" id="GO:0006281">
    <property type="term" value="P:DNA repair"/>
    <property type="evidence" value="ECO:0007669"/>
    <property type="project" value="InterPro"/>
</dbReference>
<name>A0A6F8YT15_9ACTN</name>
<dbReference type="InterPro" id="IPR037493">
    <property type="entry name" value="ExoIII-like"/>
</dbReference>
<reference evidence="2 3" key="2">
    <citation type="submission" date="2020-03" db="EMBL/GenBank/DDBJ databases">
        <authorList>
            <person name="Ichikawa N."/>
            <person name="Kimura A."/>
            <person name="Kitahashi Y."/>
            <person name="Uohara A."/>
        </authorList>
    </citation>
    <scope>NUCLEOTIDE SEQUENCE [LARGE SCALE GENOMIC DNA]</scope>
    <source>
        <strain evidence="2 3">NBRC 105367</strain>
    </source>
</reference>
<dbReference type="EMBL" id="AP022871">
    <property type="protein sequence ID" value="BCB89277.1"/>
    <property type="molecule type" value="Genomic_DNA"/>
</dbReference>